<dbReference type="GO" id="GO:0004674">
    <property type="term" value="F:protein serine/threonine kinase activity"/>
    <property type="evidence" value="ECO:0007669"/>
    <property type="project" value="UniProtKB-KW"/>
</dbReference>
<feature type="domain" description="Phorbol-ester/DAG-type" evidence="25">
    <location>
        <begin position="1005"/>
        <end position="1055"/>
    </location>
</feature>
<feature type="compositionally biased region" description="Polar residues" evidence="22">
    <location>
        <begin position="1600"/>
        <end position="1616"/>
    </location>
</feature>
<dbReference type="InterPro" id="IPR017892">
    <property type="entry name" value="Pkinase_C"/>
</dbReference>
<feature type="coiled-coil region" evidence="21">
    <location>
        <begin position="718"/>
        <end position="792"/>
    </location>
</feature>
<reference evidence="29" key="2">
    <citation type="submission" date="2025-08" db="UniProtKB">
        <authorList>
            <consortium name="Ensembl"/>
        </authorList>
    </citation>
    <scope>IDENTIFICATION</scope>
</reference>
<dbReference type="PROSITE" id="PS50108">
    <property type="entry name" value="CRIB"/>
    <property type="match status" value="1"/>
</dbReference>
<dbReference type="SMART" id="SM00233">
    <property type="entry name" value="PH"/>
    <property type="match status" value="1"/>
</dbReference>
<accession>A0A8D3AF09</accession>
<dbReference type="Gene3D" id="1.20.5.340">
    <property type="match status" value="1"/>
</dbReference>
<dbReference type="Gene3D" id="3.30.60.20">
    <property type="match status" value="1"/>
</dbReference>
<evidence type="ECO:0000256" key="17">
    <source>
        <dbReference type="ARBA" id="ARBA00023273"/>
    </source>
</evidence>
<feature type="region of interest" description="Disordered" evidence="22">
    <location>
        <begin position="896"/>
        <end position="927"/>
    </location>
</feature>
<comment type="cofactor">
    <cofactor evidence="1">
        <name>Mg(2+)</name>
        <dbReference type="ChEBI" id="CHEBI:18420"/>
    </cofactor>
</comment>
<dbReference type="Gene3D" id="1.10.510.10">
    <property type="entry name" value="Transferase(Phosphotransferase) domain 1"/>
    <property type="match status" value="1"/>
</dbReference>
<dbReference type="GO" id="GO:0008270">
    <property type="term" value="F:zinc ion binding"/>
    <property type="evidence" value="ECO:0007669"/>
    <property type="project" value="UniProtKB-KW"/>
</dbReference>
<evidence type="ECO:0000256" key="1">
    <source>
        <dbReference type="ARBA" id="ARBA00001946"/>
    </source>
</evidence>
<evidence type="ECO:0000259" key="25">
    <source>
        <dbReference type="PROSITE" id="PS50081"/>
    </source>
</evidence>
<protein>
    <recommendedName>
        <fullName evidence="5">non-specific serine/threonine protein kinase</fullName>
        <ecNumber evidence="5">2.7.11.1</ecNumber>
    </recommendedName>
</protein>
<dbReference type="GO" id="GO:0005856">
    <property type="term" value="C:cytoskeleton"/>
    <property type="evidence" value="ECO:0007669"/>
    <property type="project" value="TreeGrafter"/>
</dbReference>
<evidence type="ECO:0000256" key="21">
    <source>
        <dbReference type="SAM" id="Coils"/>
    </source>
</evidence>
<dbReference type="SUPFAM" id="SSF57889">
    <property type="entry name" value="Cysteine-rich domain"/>
    <property type="match status" value="1"/>
</dbReference>
<feature type="binding site" evidence="20">
    <location>
        <position position="103"/>
    </location>
    <ligand>
        <name>ATP</name>
        <dbReference type="ChEBI" id="CHEBI:30616"/>
    </ligand>
</feature>
<evidence type="ECO:0000256" key="2">
    <source>
        <dbReference type="ARBA" id="ARBA00004496"/>
    </source>
</evidence>
<evidence type="ECO:0000256" key="14">
    <source>
        <dbReference type="ARBA" id="ARBA00022833"/>
    </source>
</evidence>
<dbReference type="PROSITE" id="PS50003">
    <property type="entry name" value="PH_DOMAIN"/>
    <property type="match status" value="1"/>
</dbReference>
<dbReference type="InterPro" id="IPR000961">
    <property type="entry name" value="AGC-kinase_C"/>
</dbReference>
<comment type="similarity">
    <text evidence="4">Belongs to the protein kinase superfamily. AGC Ser/Thr protein kinase family. DMPK subfamily.</text>
</comment>
<dbReference type="PROSITE" id="PS50081">
    <property type="entry name" value="ZF_DAG_PE_2"/>
    <property type="match status" value="1"/>
</dbReference>
<organism evidence="29 30">
    <name type="scientific">Scophthalmus maximus</name>
    <name type="common">Turbot</name>
    <name type="synonym">Psetta maxima</name>
    <dbReference type="NCBI Taxonomy" id="52904"/>
    <lineage>
        <taxon>Eukaryota</taxon>
        <taxon>Metazoa</taxon>
        <taxon>Chordata</taxon>
        <taxon>Craniata</taxon>
        <taxon>Vertebrata</taxon>
        <taxon>Euteleostomi</taxon>
        <taxon>Actinopterygii</taxon>
        <taxon>Neopterygii</taxon>
        <taxon>Teleostei</taxon>
        <taxon>Neoteleostei</taxon>
        <taxon>Acanthomorphata</taxon>
        <taxon>Carangaria</taxon>
        <taxon>Pleuronectiformes</taxon>
        <taxon>Pleuronectoidei</taxon>
        <taxon>Scophthalmidae</taxon>
        <taxon>Scophthalmus</taxon>
    </lineage>
</organism>
<dbReference type="FunFam" id="1.10.510.10:FF:000014">
    <property type="entry name" value="Non-specific serine/threonine protein kinase"/>
    <property type="match status" value="1"/>
</dbReference>
<feature type="domain" description="CRIB" evidence="26">
    <location>
        <begin position="1555"/>
        <end position="1568"/>
    </location>
</feature>
<evidence type="ECO:0000259" key="28">
    <source>
        <dbReference type="PROSITE" id="PS51285"/>
    </source>
</evidence>
<dbReference type="Pfam" id="PF00069">
    <property type="entry name" value="Pkinase"/>
    <property type="match status" value="1"/>
</dbReference>
<keyword evidence="14" id="KW-0862">Zinc</keyword>
<dbReference type="SMART" id="SM00036">
    <property type="entry name" value="CNH"/>
    <property type="match status" value="1"/>
</dbReference>
<dbReference type="EC" id="2.7.11.1" evidence="5"/>
<dbReference type="SUPFAM" id="SSF56112">
    <property type="entry name" value="Protein kinase-like (PK-like)"/>
    <property type="match status" value="1"/>
</dbReference>
<proteinExistence type="inferred from homology"/>
<dbReference type="PROSITE" id="PS00107">
    <property type="entry name" value="PROTEIN_KINASE_ATP"/>
    <property type="match status" value="1"/>
</dbReference>
<dbReference type="PROSITE" id="PS00108">
    <property type="entry name" value="PROTEIN_KINASE_ST"/>
    <property type="match status" value="1"/>
</dbReference>
<dbReference type="FunFam" id="2.30.29.30:FF:000140">
    <property type="entry name" value="CDC42 binding protein kinase beta"/>
    <property type="match status" value="1"/>
</dbReference>
<dbReference type="CDD" id="cd00132">
    <property type="entry name" value="CRIB"/>
    <property type="match status" value="1"/>
</dbReference>
<dbReference type="GO" id="GO:0030027">
    <property type="term" value="C:lamellipodium"/>
    <property type="evidence" value="ECO:0007669"/>
    <property type="project" value="UniProtKB-SubCell"/>
</dbReference>
<dbReference type="Pfam" id="PF00780">
    <property type="entry name" value="CNH"/>
    <property type="match status" value="1"/>
</dbReference>
<keyword evidence="10" id="KW-0479">Metal-binding</keyword>
<dbReference type="PROSITE" id="PS50011">
    <property type="entry name" value="PROTEIN_KINASE_DOM"/>
    <property type="match status" value="1"/>
</dbReference>
<feature type="coiled-coil region" evidence="21">
    <location>
        <begin position="434"/>
        <end position="636"/>
    </location>
</feature>
<feature type="domain" description="PH" evidence="23">
    <location>
        <begin position="1075"/>
        <end position="1194"/>
    </location>
</feature>
<dbReference type="InterPro" id="IPR011993">
    <property type="entry name" value="PH-like_dom_sf"/>
</dbReference>
<dbReference type="SUPFAM" id="SSF50729">
    <property type="entry name" value="PH domain-like"/>
    <property type="match status" value="1"/>
</dbReference>
<dbReference type="PROSITE" id="PS50219">
    <property type="entry name" value="CNH"/>
    <property type="match status" value="1"/>
</dbReference>
<keyword evidence="13" id="KW-0418">Kinase</keyword>
<dbReference type="FunFam" id="3.30.200.20:FF:001055">
    <property type="entry name" value="Serine/threonine-protein kinase MRCK beta"/>
    <property type="match status" value="1"/>
</dbReference>
<keyword evidence="15 20" id="KW-0067">ATP-binding</keyword>
<name>A0A8D3AF09_SCOMX</name>
<evidence type="ECO:0000256" key="7">
    <source>
        <dbReference type="ARBA" id="ARBA00022527"/>
    </source>
</evidence>
<reference evidence="29" key="1">
    <citation type="submission" date="2023-05" db="EMBL/GenBank/DDBJ databases">
        <title>High-quality long-read genome of Scophthalmus maximus.</title>
        <authorList>
            <person name="Lien S."/>
            <person name="Martinez P."/>
        </authorList>
    </citation>
    <scope>NUCLEOTIDE SEQUENCE [LARGE SCALE GENOMIC DNA]</scope>
</reference>
<keyword evidence="7" id="KW-0723">Serine/threonine-protein kinase</keyword>
<evidence type="ECO:0000256" key="19">
    <source>
        <dbReference type="ARBA" id="ARBA00048679"/>
    </source>
</evidence>
<feature type="compositionally biased region" description="Basic residues" evidence="22">
    <location>
        <begin position="1617"/>
        <end position="1627"/>
    </location>
</feature>
<feature type="domain" description="CNH" evidence="27">
    <location>
        <begin position="1205"/>
        <end position="1485"/>
    </location>
</feature>
<evidence type="ECO:0000256" key="10">
    <source>
        <dbReference type="ARBA" id="ARBA00022723"/>
    </source>
</evidence>
<evidence type="ECO:0000259" key="26">
    <source>
        <dbReference type="PROSITE" id="PS50108"/>
    </source>
</evidence>
<dbReference type="PROSITE" id="PS51285">
    <property type="entry name" value="AGC_KINASE_CTER"/>
    <property type="match status" value="1"/>
</dbReference>
<dbReference type="Pfam" id="PF00433">
    <property type="entry name" value="Pkinase_C"/>
    <property type="match status" value="1"/>
</dbReference>
<dbReference type="FunFam" id="3.30.60.20:FF:000005">
    <property type="entry name" value="Non-specific serine/threonine protein kinase"/>
    <property type="match status" value="1"/>
</dbReference>
<comment type="catalytic activity">
    <reaction evidence="18">
        <text>L-threonyl-[protein] + ATP = O-phospho-L-threonyl-[protein] + ADP + H(+)</text>
        <dbReference type="Rhea" id="RHEA:46608"/>
        <dbReference type="Rhea" id="RHEA-COMP:11060"/>
        <dbReference type="Rhea" id="RHEA-COMP:11605"/>
        <dbReference type="ChEBI" id="CHEBI:15378"/>
        <dbReference type="ChEBI" id="CHEBI:30013"/>
        <dbReference type="ChEBI" id="CHEBI:30616"/>
        <dbReference type="ChEBI" id="CHEBI:61977"/>
        <dbReference type="ChEBI" id="CHEBI:456216"/>
        <dbReference type="EC" id="2.7.11.1"/>
    </reaction>
</comment>
<dbReference type="GO" id="GO:0031032">
    <property type="term" value="P:actomyosin structure organization"/>
    <property type="evidence" value="ECO:0007669"/>
    <property type="project" value="TreeGrafter"/>
</dbReference>
<evidence type="ECO:0000313" key="29">
    <source>
        <dbReference type="Ensembl" id="ENSSMAP00000017234.2"/>
    </source>
</evidence>
<keyword evidence="11 20" id="KW-0547">Nucleotide-binding</keyword>
<dbReference type="InterPro" id="IPR001180">
    <property type="entry name" value="CNH_dom"/>
</dbReference>
<dbReference type="CDD" id="cd01243">
    <property type="entry name" value="PH_MRCK"/>
    <property type="match status" value="1"/>
</dbReference>
<evidence type="ECO:0000256" key="9">
    <source>
        <dbReference type="ARBA" id="ARBA00022679"/>
    </source>
</evidence>
<dbReference type="Ensembl" id="ENSSMAT00000017445.2">
    <property type="protein sequence ID" value="ENSSMAP00000017234.2"/>
    <property type="gene ID" value="ENSSMAG00000010407.2"/>
</dbReference>
<gene>
    <name evidence="29" type="primary">cdc42bpb</name>
</gene>
<dbReference type="InterPro" id="IPR002219">
    <property type="entry name" value="PKC_DAG/PE"/>
</dbReference>
<keyword evidence="6" id="KW-0963">Cytoplasm</keyword>
<evidence type="ECO:0000256" key="22">
    <source>
        <dbReference type="SAM" id="MobiDB-lite"/>
    </source>
</evidence>
<evidence type="ECO:0000256" key="13">
    <source>
        <dbReference type="ARBA" id="ARBA00022777"/>
    </source>
</evidence>
<dbReference type="SMART" id="SM00285">
    <property type="entry name" value="PBD"/>
    <property type="match status" value="1"/>
</dbReference>
<dbReference type="InterPro" id="IPR008271">
    <property type="entry name" value="Ser/Thr_kinase_AS"/>
</dbReference>
<evidence type="ECO:0000256" key="8">
    <source>
        <dbReference type="ARBA" id="ARBA00022553"/>
    </source>
</evidence>
<feature type="domain" description="Protein kinase" evidence="24">
    <location>
        <begin position="74"/>
        <end position="340"/>
    </location>
</feature>
<sequence>MSAQVRLKRLEQLLLEQRAAGHLSVETLLDLLLCLYTECSHCPLKREKHITDFLEWVRPFTTTVKDMRLHREDFEMLKVIGRGAFGEVAVVKMKHTEQVYAMKILNKWEMLKRAETACFREERDVLVKGDSQWITTLHYAFQDDNYLYLVMDYYVGGDLLTLLSKFEDRLPEDMSKFYVAEMVLAIHSIHQQNYIHRDIKPDNVLLDVNGHIRLADFGSCLRMMEDGTVQSSVAVGTPDYISPEILQAMEDGMGRYGPECDWWSLGVCVYEMLYGETPFYAESLVETYGKIMNHEERFQFPSHVTDVSEDAKDLIQRLLCSRERRLGLNGISDFKSHPFFSGIDWDNIRSAEAPYIPDVSSPTDTSNFDVDDDVLKNPDIVPPVSHTGFTGQHLPFVGFTYTTDSCFSDRSFVSRAGHLRLEEGRVGAGGGQEVEAFERRIRRLEQEKLELNRKLQESTQALQAPARGGTLTRDKEIKKLNEEIERLKKKLEDSDRLEHQLEEAVTLRQDYESSASKLKTLERQVKTLRQEKDDVHKQLSDALERLRSQTKELKEAHSQRKLALQEFSELSERMAELRSSKQRLSRQLRDKEEELDTLLQKMDAMRQEIRKTEKNRKELEAQLDDAKAEASKERKLREHSEVYSKQLEAELESLKVRVVGGVESQQELSRLKAELDKKVLFYEEEQLRRDSAHSSEIKNLRKDLHESEGAQLAAHKELLQLRDKLDKAKRDRQTEVDEAVAVLKEKYEREKNLLTEENRKMTGETDKLCSFVDKLTAQNRQLEDELQDLSSKKESVAHWEAQIAEIIQWVSDEKDARGYLQALATKMTEELETLRSSNLGTRPLDPLWKVRRSQKLDMSARLELQSALDAEIRAKQLIQDELRKVKAANIHLESKLKESDERSREMDEQVESLKKEMEESRSRSDKGLKLPDFQDSIFEYFNTSPLAPDLTFRVSHLSVCLSVLKAASVPASPSPTYHSSALTTPKVCHRSSGVMSPFLRCDPKAHQLSIKTFVSPMQCTHCTSLMVGLLRQGYACEVCSFICHVSCKDHAPLVCPIPAEQAKRPQGIDVQRGIGTAYKGYVRIPKPSGVKKGWQRAFAVVSDCKLFLYDVPEGKSTQPGVVSSLVLDLRDEEFSVSSVLASDVIHATRKDVPCIFRVTSSQLISQLCSVSLLVLAESEVEKRKWVRILESLQSILTKNLLKSRQVHVLHEAYDASLPVIKTTLSAAVLGHLRIALTPRCLPAVIVRAVDSKKVYQIDLIPKEKMVALLCGRNRHVHLHPWEVLEGSEPAFDIKLTETKGCQALTTGVLRPGGPACLLASVKRQVQCYEITRAKPHYKRLWEVQAPGAVQWLGMVRERLCVGYPSGFALLALQGESSPISLVSPADPSLAFLTQPPLDALHALEVGSSELLLCFSQLGIYVDGQGRRSRTQELMWPATPLACSNSSHLTVYTEYGVDVFDIHTTEWVQTISLRKIRPLNVEGTLNMLSSEAPRLIYFSNTSSEGDLTIPDTSDHSRKLMVRTRSKRKFLFKVPEEERLQQRREMLRDPELRSKMISNPTNFNHVAHMGPGDGMQVLMDLPLSVMPSSQDDSLKDKPRPLSSISRQQRSKTQITRTASGKHARTHTYK</sequence>
<evidence type="ECO:0000256" key="6">
    <source>
        <dbReference type="ARBA" id="ARBA00022490"/>
    </source>
</evidence>
<evidence type="ECO:0000256" key="5">
    <source>
        <dbReference type="ARBA" id="ARBA00012513"/>
    </source>
</evidence>
<dbReference type="InterPro" id="IPR000719">
    <property type="entry name" value="Prot_kinase_dom"/>
</dbReference>
<feature type="region of interest" description="Disordered" evidence="22">
    <location>
        <begin position="1583"/>
        <end position="1627"/>
    </location>
</feature>
<evidence type="ECO:0000256" key="11">
    <source>
        <dbReference type="ARBA" id="ARBA00022741"/>
    </source>
</evidence>
<dbReference type="Pfam" id="PF25346">
    <property type="entry name" value="PH_MRCK"/>
    <property type="match status" value="1"/>
</dbReference>
<dbReference type="PANTHER" id="PTHR22988:SF34">
    <property type="entry name" value="SERINE_THREONINE-PROTEIN KINASE MRCK BETA"/>
    <property type="match status" value="1"/>
</dbReference>
<dbReference type="InterPro" id="IPR014930">
    <property type="entry name" value="Myotonic_dystrophy_kinase_coil"/>
</dbReference>
<keyword evidence="12" id="KW-0863">Zinc-finger</keyword>
<keyword evidence="16 21" id="KW-0175">Coiled coil</keyword>
<dbReference type="PROSITE" id="PS00479">
    <property type="entry name" value="ZF_DAG_PE_1"/>
    <property type="match status" value="1"/>
</dbReference>
<evidence type="ECO:0000259" key="23">
    <source>
        <dbReference type="PROSITE" id="PS50003"/>
    </source>
</evidence>
<dbReference type="InterPro" id="IPR046349">
    <property type="entry name" value="C1-like_sf"/>
</dbReference>
<evidence type="ECO:0000256" key="12">
    <source>
        <dbReference type="ARBA" id="ARBA00022771"/>
    </source>
</evidence>
<evidence type="ECO:0000313" key="30">
    <source>
        <dbReference type="Proteomes" id="UP000694558"/>
    </source>
</evidence>
<dbReference type="Pfam" id="PF00130">
    <property type="entry name" value="C1_1"/>
    <property type="match status" value="1"/>
</dbReference>
<dbReference type="Pfam" id="PF15796">
    <property type="entry name" value="KELK"/>
    <property type="match status" value="1"/>
</dbReference>
<dbReference type="Gene3D" id="2.30.29.30">
    <property type="entry name" value="Pleckstrin-homology domain (PH domain)/Phosphotyrosine-binding domain (PTB)"/>
    <property type="match status" value="1"/>
</dbReference>
<evidence type="ECO:0000259" key="27">
    <source>
        <dbReference type="PROSITE" id="PS50219"/>
    </source>
</evidence>
<evidence type="ECO:0000256" key="4">
    <source>
        <dbReference type="ARBA" id="ARBA00005719"/>
    </source>
</evidence>
<dbReference type="Pfam" id="PF08826">
    <property type="entry name" value="DMPK_coil"/>
    <property type="match status" value="1"/>
</dbReference>
<dbReference type="GO" id="GO:0005524">
    <property type="term" value="F:ATP binding"/>
    <property type="evidence" value="ECO:0007669"/>
    <property type="project" value="UniProtKB-UniRule"/>
</dbReference>
<dbReference type="InterPro" id="IPR050839">
    <property type="entry name" value="Rho-assoc_Ser/Thr_Kinase"/>
</dbReference>
<dbReference type="Gene3D" id="3.30.200.20">
    <property type="entry name" value="Phosphorylase Kinase, domain 1"/>
    <property type="match status" value="1"/>
</dbReference>
<keyword evidence="8" id="KW-0597">Phosphoprotein</keyword>
<evidence type="ECO:0000256" key="3">
    <source>
        <dbReference type="ARBA" id="ARBA00004510"/>
    </source>
</evidence>
<dbReference type="Proteomes" id="UP000694558">
    <property type="component" value="Chromosome 20"/>
</dbReference>
<keyword evidence="17" id="KW-0966">Cell projection</keyword>
<dbReference type="GO" id="GO:0005737">
    <property type="term" value="C:cytoplasm"/>
    <property type="evidence" value="ECO:0007669"/>
    <property type="project" value="UniProtKB-SubCell"/>
</dbReference>
<dbReference type="SMART" id="SM00109">
    <property type="entry name" value="C1"/>
    <property type="match status" value="1"/>
</dbReference>
<evidence type="ECO:0000259" key="24">
    <source>
        <dbReference type="PROSITE" id="PS50011"/>
    </source>
</evidence>
<dbReference type="PANTHER" id="PTHR22988">
    <property type="entry name" value="MYOTONIC DYSTROPHY S/T KINASE-RELATED"/>
    <property type="match status" value="1"/>
</dbReference>
<evidence type="ECO:0000256" key="18">
    <source>
        <dbReference type="ARBA" id="ARBA00047899"/>
    </source>
</evidence>
<dbReference type="SMART" id="SM00220">
    <property type="entry name" value="S_TKc"/>
    <property type="match status" value="1"/>
</dbReference>
<dbReference type="InterPro" id="IPR000095">
    <property type="entry name" value="CRIB_dom"/>
</dbReference>
<feature type="domain" description="AGC-kinase C-terminal" evidence="28">
    <location>
        <begin position="341"/>
        <end position="411"/>
    </location>
</feature>
<evidence type="ECO:0000256" key="16">
    <source>
        <dbReference type="ARBA" id="ARBA00023054"/>
    </source>
</evidence>
<comment type="subcellular location">
    <subcellularLocation>
        <location evidence="3">Cell projection</location>
        <location evidence="3">Lamellipodium</location>
    </subcellularLocation>
    <subcellularLocation>
        <location evidence="2">Cytoplasm</location>
    </subcellularLocation>
</comment>
<dbReference type="InterPro" id="IPR057529">
    <property type="entry name" value="MRCK/ROCK_PH"/>
</dbReference>
<dbReference type="InterPro" id="IPR017441">
    <property type="entry name" value="Protein_kinase_ATP_BS"/>
</dbReference>
<dbReference type="InterPro" id="IPR011009">
    <property type="entry name" value="Kinase-like_dom_sf"/>
</dbReference>
<keyword evidence="9" id="KW-0808">Transferase</keyword>
<evidence type="ECO:0000256" key="15">
    <source>
        <dbReference type="ARBA" id="ARBA00022840"/>
    </source>
</evidence>
<dbReference type="GeneTree" id="ENSGT01030000234517"/>
<comment type="catalytic activity">
    <reaction evidence="19">
        <text>L-seryl-[protein] + ATP = O-phospho-L-seryl-[protein] + ADP + H(+)</text>
        <dbReference type="Rhea" id="RHEA:17989"/>
        <dbReference type="Rhea" id="RHEA-COMP:9863"/>
        <dbReference type="Rhea" id="RHEA-COMP:11604"/>
        <dbReference type="ChEBI" id="CHEBI:15378"/>
        <dbReference type="ChEBI" id="CHEBI:29999"/>
        <dbReference type="ChEBI" id="CHEBI:30616"/>
        <dbReference type="ChEBI" id="CHEBI:83421"/>
        <dbReference type="ChEBI" id="CHEBI:456216"/>
        <dbReference type="EC" id="2.7.11.1"/>
    </reaction>
</comment>
<dbReference type="InterPro" id="IPR001849">
    <property type="entry name" value="PH_domain"/>
</dbReference>
<dbReference type="SMART" id="SM00133">
    <property type="entry name" value="S_TK_X"/>
    <property type="match status" value="1"/>
</dbReference>
<dbReference type="InterPro" id="IPR031597">
    <property type="entry name" value="KELK"/>
</dbReference>
<evidence type="ECO:0000256" key="20">
    <source>
        <dbReference type="PROSITE-ProRule" id="PRU10141"/>
    </source>
</evidence>